<dbReference type="Proteomes" id="UP000002457">
    <property type="component" value="Chromosome"/>
</dbReference>
<evidence type="ECO:0000313" key="1">
    <source>
        <dbReference type="EMBL" id="ACL16962.1"/>
    </source>
</evidence>
<dbReference type="KEGG" id="mpl:Mpal_1650"/>
<dbReference type="AlphaFoldDB" id="B8GJC1"/>
<name>B8GJC1_METPE</name>
<dbReference type="GeneID" id="7272192"/>
<dbReference type="EMBL" id="CP001338">
    <property type="protein sequence ID" value="ACL16962.1"/>
    <property type="molecule type" value="Genomic_DNA"/>
</dbReference>
<dbReference type="RefSeq" id="WP_012618281.1">
    <property type="nucleotide sequence ID" value="NC_011832.1"/>
</dbReference>
<reference evidence="1 2" key="1">
    <citation type="journal article" date="2015" name="Genome Announc.">
        <title>Complete Genome Sequence of Methanosphaerula palustris E1-9CT, a Hydrogenotrophic Methanogen Isolated from a Minerotrophic Fen Peatland.</title>
        <authorList>
            <person name="Cadillo-Quiroz H."/>
            <person name="Browne P."/>
            <person name="Kyrpides N."/>
            <person name="Woyke T."/>
            <person name="Goodwin L."/>
            <person name="Detter C."/>
            <person name="Yavitt J.B."/>
            <person name="Zinder S.H."/>
        </authorList>
    </citation>
    <scope>NUCLEOTIDE SEQUENCE [LARGE SCALE GENOMIC DNA]</scope>
    <source>
        <strain evidence="2">ATCC BAA-1556 / DSM 19958 / E1-9c</strain>
    </source>
</reference>
<sequence>MNSDDMKIEDQGSEYYFLKKIFMGRPSLAIDGRLVSSFKNLPEVEVTIVNCGSDGTEITFFEKGRTMRYLDHSNPPIGVECMNMSDMEGVEYLRDLYRQYKYVHAENPNNVR</sequence>
<accession>B8GJC1</accession>
<proteinExistence type="predicted"/>
<evidence type="ECO:0000313" key="2">
    <source>
        <dbReference type="Proteomes" id="UP000002457"/>
    </source>
</evidence>
<dbReference type="STRING" id="521011.Mpal_1650"/>
<protein>
    <submittedName>
        <fullName evidence="1">Uncharacterized protein</fullName>
    </submittedName>
</protein>
<gene>
    <name evidence="1" type="ordered locus">Mpal_1650</name>
</gene>
<dbReference type="HOGENOM" id="CLU_2140230_0_0_2"/>
<keyword evidence="2" id="KW-1185">Reference proteome</keyword>
<organism evidence="1 2">
    <name type="scientific">Methanosphaerula palustris (strain ATCC BAA-1556 / DSM 19958 / E1-9c)</name>
    <dbReference type="NCBI Taxonomy" id="521011"/>
    <lineage>
        <taxon>Archaea</taxon>
        <taxon>Methanobacteriati</taxon>
        <taxon>Methanobacteriota</taxon>
        <taxon>Stenosarchaea group</taxon>
        <taxon>Methanomicrobia</taxon>
        <taxon>Methanomicrobiales</taxon>
        <taxon>Methanoregulaceae</taxon>
        <taxon>Methanosphaerula</taxon>
    </lineage>
</organism>